<feature type="compositionally biased region" description="Low complexity" evidence="1">
    <location>
        <begin position="20"/>
        <end position="38"/>
    </location>
</feature>
<accession>A0ABQ6XU89</accession>
<feature type="domain" description="AB hydrolase-1" evidence="2">
    <location>
        <begin position="84"/>
        <end position="335"/>
    </location>
</feature>
<dbReference type="InterPro" id="IPR029058">
    <property type="entry name" value="AB_hydrolase_fold"/>
</dbReference>
<dbReference type="Gene3D" id="3.40.50.1820">
    <property type="entry name" value="alpha/beta hydrolase"/>
    <property type="match status" value="1"/>
</dbReference>
<gene>
    <name evidence="3" type="ORF">K701_14520</name>
</gene>
<dbReference type="EMBL" id="ASYR01000016">
    <property type="protein sequence ID" value="KAF0649319.1"/>
    <property type="molecule type" value="Genomic_DNA"/>
</dbReference>
<feature type="region of interest" description="Disordered" evidence="1">
    <location>
        <begin position="1"/>
        <end position="55"/>
    </location>
</feature>
<proteinExistence type="predicted"/>
<dbReference type="PANTHER" id="PTHR43798:SF33">
    <property type="entry name" value="HYDROLASE, PUTATIVE (AFU_ORTHOLOGUE AFUA_2G14860)-RELATED"/>
    <property type="match status" value="1"/>
</dbReference>
<dbReference type="InterPro" id="IPR050266">
    <property type="entry name" value="AB_hydrolase_sf"/>
</dbReference>
<name>A0ABQ6XU89_STRFR</name>
<dbReference type="InterPro" id="IPR000073">
    <property type="entry name" value="AB_hydrolase_1"/>
</dbReference>
<dbReference type="PANTHER" id="PTHR43798">
    <property type="entry name" value="MONOACYLGLYCEROL LIPASE"/>
    <property type="match status" value="1"/>
</dbReference>
<evidence type="ECO:0000313" key="3">
    <source>
        <dbReference type="EMBL" id="KAF0649319.1"/>
    </source>
</evidence>
<sequence length="342" mass="35021">MAPGRTAAGGGPGRARRPFVRGPARGPVRGPVRGFARGPGRGPVREGPVSGGAVSGGTASRFVRVGGVPHHVVVEGSGPVCVLSAGLALSWFDWDPVVPLLAPHRTVVRFDRPGHGLSGPARTAPTARGEAHRIAALLDALGRGGERVTVVGHSLAGLHAEAFARLHPGRTAALVLADASVEADARPPGPRAAALRTAAARATGALLTAAGLPAALGPHARRALVRLSRAGYAPDPADPARVRRCYRTRRVVDGALLENAHYRTVAAGLLALRARHPLPGALPVTVLAAPDSPDGTDRWTARQRALAAALGARLRLVPGAGHLLMLDRPGAVAEAVLRPPGR</sequence>
<protein>
    <recommendedName>
        <fullName evidence="2">AB hydrolase-1 domain-containing protein</fullName>
    </recommendedName>
</protein>
<keyword evidence="4" id="KW-1185">Reference proteome</keyword>
<evidence type="ECO:0000313" key="4">
    <source>
        <dbReference type="Proteomes" id="UP000731519"/>
    </source>
</evidence>
<evidence type="ECO:0000259" key="2">
    <source>
        <dbReference type="Pfam" id="PF12697"/>
    </source>
</evidence>
<dbReference type="SUPFAM" id="SSF53474">
    <property type="entry name" value="alpha/beta-Hydrolases"/>
    <property type="match status" value="1"/>
</dbReference>
<dbReference type="Proteomes" id="UP000731519">
    <property type="component" value="Unassembled WGS sequence"/>
</dbReference>
<evidence type="ECO:0000256" key="1">
    <source>
        <dbReference type="SAM" id="MobiDB-lite"/>
    </source>
</evidence>
<comment type="caution">
    <text evidence="3">The sequence shown here is derived from an EMBL/GenBank/DDBJ whole genome shotgun (WGS) entry which is preliminary data.</text>
</comment>
<reference evidence="3 4" key="1">
    <citation type="submission" date="2013-05" db="EMBL/GenBank/DDBJ databases">
        <title>Genome Sequence of Streptomyces fradiae.</title>
        <authorList>
            <person name="Kirby R."/>
        </authorList>
    </citation>
    <scope>NUCLEOTIDE SEQUENCE [LARGE SCALE GENOMIC DNA]</scope>
    <source>
        <strain evidence="3 4">ATCC 10745</strain>
    </source>
</reference>
<dbReference type="Pfam" id="PF12697">
    <property type="entry name" value="Abhydrolase_6"/>
    <property type="match status" value="1"/>
</dbReference>
<organism evidence="3 4">
    <name type="scientific">Streptomyces fradiae ATCC 10745 = DSM 40063</name>
    <dbReference type="NCBI Taxonomy" id="1319510"/>
    <lineage>
        <taxon>Bacteria</taxon>
        <taxon>Bacillati</taxon>
        <taxon>Actinomycetota</taxon>
        <taxon>Actinomycetes</taxon>
        <taxon>Kitasatosporales</taxon>
        <taxon>Streptomycetaceae</taxon>
        <taxon>Streptomyces</taxon>
    </lineage>
</organism>